<proteinExistence type="predicted"/>
<accession>A0AAW2XBK1</accession>
<reference evidence="1" key="1">
    <citation type="submission" date="2020-06" db="EMBL/GenBank/DDBJ databases">
        <authorList>
            <person name="Li T."/>
            <person name="Hu X."/>
            <person name="Zhang T."/>
            <person name="Song X."/>
            <person name="Zhang H."/>
            <person name="Dai N."/>
            <person name="Sheng W."/>
            <person name="Hou X."/>
            <person name="Wei L."/>
        </authorList>
    </citation>
    <scope>NUCLEOTIDE SEQUENCE</scope>
    <source>
        <strain evidence="1">KEN1</strain>
        <tissue evidence="1">Leaf</tissue>
    </source>
</reference>
<dbReference type="AlphaFoldDB" id="A0AAW2XBK1"/>
<evidence type="ECO:0000313" key="1">
    <source>
        <dbReference type="EMBL" id="KAL0451510.1"/>
    </source>
</evidence>
<keyword evidence="1" id="KW-0031">Aminopeptidase</keyword>
<dbReference type="GO" id="GO:0004177">
    <property type="term" value="F:aminopeptidase activity"/>
    <property type="evidence" value="ECO:0007669"/>
    <property type="project" value="UniProtKB-KW"/>
</dbReference>
<reference evidence="1" key="2">
    <citation type="journal article" date="2024" name="Plant">
        <title>Genomic evolution and insights into agronomic trait innovations of Sesamum species.</title>
        <authorList>
            <person name="Miao H."/>
            <person name="Wang L."/>
            <person name="Qu L."/>
            <person name="Liu H."/>
            <person name="Sun Y."/>
            <person name="Le M."/>
            <person name="Wang Q."/>
            <person name="Wei S."/>
            <person name="Zheng Y."/>
            <person name="Lin W."/>
            <person name="Duan Y."/>
            <person name="Cao H."/>
            <person name="Xiong S."/>
            <person name="Wang X."/>
            <person name="Wei L."/>
            <person name="Li C."/>
            <person name="Ma Q."/>
            <person name="Ju M."/>
            <person name="Zhao R."/>
            <person name="Li G."/>
            <person name="Mu C."/>
            <person name="Tian Q."/>
            <person name="Mei H."/>
            <person name="Zhang T."/>
            <person name="Gao T."/>
            <person name="Zhang H."/>
        </authorList>
    </citation>
    <scope>NUCLEOTIDE SEQUENCE</scope>
    <source>
        <strain evidence="1">KEN1</strain>
    </source>
</reference>
<comment type="caution">
    <text evidence="1">The sequence shown here is derived from an EMBL/GenBank/DDBJ whole genome shotgun (WGS) entry which is preliminary data.</text>
</comment>
<sequence length="86" mass="9488">MAVIRAASTSLSLLASTSSSSPSRYCHCCPTKFRFGPILNISFAFTPLSSRRAKRMAHSTARATLGLTQPNKIDHQRGILRALYYK</sequence>
<organism evidence="1">
    <name type="scientific">Sesamum latifolium</name>
    <dbReference type="NCBI Taxonomy" id="2727402"/>
    <lineage>
        <taxon>Eukaryota</taxon>
        <taxon>Viridiplantae</taxon>
        <taxon>Streptophyta</taxon>
        <taxon>Embryophyta</taxon>
        <taxon>Tracheophyta</taxon>
        <taxon>Spermatophyta</taxon>
        <taxon>Magnoliopsida</taxon>
        <taxon>eudicotyledons</taxon>
        <taxon>Gunneridae</taxon>
        <taxon>Pentapetalae</taxon>
        <taxon>asterids</taxon>
        <taxon>lamiids</taxon>
        <taxon>Lamiales</taxon>
        <taxon>Pedaliaceae</taxon>
        <taxon>Sesamum</taxon>
    </lineage>
</organism>
<dbReference type="EMBL" id="JACGWN010000004">
    <property type="protein sequence ID" value="KAL0451510.1"/>
    <property type="molecule type" value="Genomic_DNA"/>
</dbReference>
<keyword evidence="1" id="KW-0378">Hydrolase</keyword>
<keyword evidence="1" id="KW-0645">Protease</keyword>
<gene>
    <name evidence="1" type="ORF">Slati_1129100</name>
</gene>
<name>A0AAW2XBK1_9LAMI</name>
<protein>
    <submittedName>
        <fullName evidence="1">Leucine aminopeptidase 2, chloroplastic</fullName>
    </submittedName>
</protein>